<protein>
    <submittedName>
        <fullName evidence="1">Uncharacterized protein</fullName>
    </submittedName>
</protein>
<evidence type="ECO:0000313" key="2">
    <source>
        <dbReference type="Proteomes" id="UP000232615"/>
    </source>
</evidence>
<evidence type="ECO:0000313" key="1">
    <source>
        <dbReference type="EMBL" id="AHC55140.1"/>
    </source>
</evidence>
<keyword evidence="2" id="KW-1185">Reference proteome</keyword>
<sequence>MSRKLCVGAKTQLVSSSGDYVDVGDLLPGDSLLSCDSTSNKILSISVSRKDTVKLGKFRLPLNQKVLVHSEGFDSFQDIRIMELGLFEPKKVLVKNLEEKHHLFRTVALFPFSELDEEPFVLGKRCALSDCLFPEKAKKNDKRTRALVLSGSLMTQQRPPDFDFVCCSLGLDPTKTKGELLDDMATCNSCSLVREWPTDPKKSKVFCLELERDTPIFLEDFVNI</sequence>
<proteinExistence type="predicted"/>
<organism evidence="1 2">
    <name type="scientific">Tunisvirus fontaine2</name>
    <dbReference type="NCBI Taxonomy" id="1421067"/>
    <lineage>
        <taxon>Viruses</taxon>
        <taxon>Varidnaviria</taxon>
        <taxon>Bamfordvirae</taxon>
        <taxon>Nucleocytoviricota</taxon>
        <taxon>Megaviricetes</taxon>
        <taxon>Pimascovirales</taxon>
        <taxon>Pimascovirales incertae sedis</taxon>
        <taxon>Marseilleviridae</taxon>
        <taxon>Losannavirus</taxon>
        <taxon>Losannavirus tunisense</taxon>
    </lineage>
</organism>
<dbReference type="EMBL" id="KF483846">
    <property type="protein sequence ID" value="AHC55140.1"/>
    <property type="molecule type" value="Genomic_DNA"/>
</dbReference>
<name>V9SEJ3_9VIRU</name>
<reference evidence="1 2" key="1">
    <citation type="journal article" date="2014" name="Arch. Virol.">
        <title>Complete genome sequence of Tunisvirus, a new member of the proposed family Marseilleviridae.</title>
        <authorList>
            <person name="Aherfi S."/>
            <person name="Boughalmi M."/>
            <person name="Pagnier I."/>
            <person name="Fournous G."/>
            <person name="La Scola B."/>
            <person name="Raoult D."/>
            <person name="Colson P."/>
        </authorList>
    </citation>
    <scope>NUCLEOTIDE SEQUENCE [LARGE SCALE GENOMIC DNA]</scope>
    <source>
        <strain evidence="1 2">U484</strain>
    </source>
</reference>
<gene>
    <name evidence="1" type="ORF">TNS_ORF422</name>
</gene>
<accession>V9SEJ3</accession>
<dbReference type="Proteomes" id="UP000232615">
    <property type="component" value="Segment"/>
</dbReference>